<gene>
    <name evidence="2" type="ORF">AZE42_07505</name>
</gene>
<keyword evidence="1" id="KW-0472">Membrane</keyword>
<dbReference type="OrthoDB" id="2674421at2759"/>
<comment type="caution">
    <text evidence="2">The sequence shown here is derived from an EMBL/GenBank/DDBJ whole genome shotgun (WGS) entry which is preliminary data.</text>
</comment>
<protein>
    <submittedName>
        <fullName evidence="2">Uncharacterized protein</fullName>
    </submittedName>
</protein>
<feature type="transmembrane region" description="Helical" evidence="1">
    <location>
        <begin position="513"/>
        <end position="534"/>
    </location>
</feature>
<evidence type="ECO:0000313" key="2">
    <source>
        <dbReference type="EMBL" id="OJA08948.1"/>
    </source>
</evidence>
<evidence type="ECO:0000256" key="1">
    <source>
        <dbReference type="SAM" id="Phobius"/>
    </source>
</evidence>
<dbReference type="Proteomes" id="UP000183567">
    <property type="component" value="Unassembled WGS sequence"/>
</dbReference>
<evidence type="ECO:0000313" key="3">
    <source>
        <dbReference type="Proteomes" id="UP000183567"/>
    </source>
</evidence>
<dbReference type="AlphaFoldDB" id="A0A1J8QB03"/>
<proteinExistence type="predicted"/>
<accession>A0A1J8QB03</accession>
<keyword evidence="1" id="KW-0812">Transmembrane</keyword>
<organism evidence="2 3">
    <name type="scientific">Rhizopogon vesiculosus</name>
    <dbReference type="NCBI Taxonomy" id="180088"/>
    <lineage>
        <taxon>Eukaryota</taxon>
        <taxon>Fungi</taxon>
        <taxon>Dikarya</taxon>
        <taxon>Basidiomycota</taxon>
        <taxon>Agaricomycotina</taxon>
        <taxon>Agaricomycetes</taxon>
        <taxon>Agaricomycetidae</taxon>
        <taxon>Boletales</taxon>
        <taxon>Suillineae</taxon>
        <taxon>Rhizopogonaceae</taxon>
        <taxon>Rhizopogon</taxon>
    </lineage>
</organism>
<keyword evidence="1" id="KW-1133">Transmembrane helix</keyword>
<keyword evidence="3" id="KW-1185">Reference proteome</keyword>
<dbReference type="EMBL" id="LVVM01006096">
    <property type="protein sequence ID" value="OJA08948.1"/>
    <property type="molecule type" value="Genomic_DNA"/>
</dbReference>
<reference evidence="2 3" key="1">
    <citation type="submission" date="2016-03" db="EMBL/GenBank/DDBJ databases">
        <title>Comparative genomics of the ectomycorrhizal sister species Rhizopogon vinicolor and Rhizopogon vesiculosus (Basidiomycota: Boletales) reveals a divergence of the mating type B locus.</title>
        <authorList>
            <person name="Mujic A.B."/>
            <person name="Kuo A."/>
            <person name="Tritt A."/>
            <person name="Lipzen A."/>
            <person name="Chen C."/>
            <person name="Johnson J."/>
            <person name="Sharma A."/>
            <person name="Barry K."/>
            <person name="Grigoriev I.V."/>
            <person name="Spatafora J.W."/>
        </authorList>
    </citation>
    <scope>NUCLEOTIDE SEQUENCE [LARGE SCALE GENOMIC DNA]</scope>
    <source>
        <strain evidence="2 3">AM-OR11-056</strain>
    </source>
</reference>
<feature type="transmembrane region" description="Helical" evidence="1">
    <location>
        <begin position="425"/>
        <end position="453"/>
    </location>
</feature>
<name>A0A1J8QB03_9AGAM</name>
<sequence>MTPLAGGYIRRIISWMRLIVRVTARRSYTTLLSILRLLRHCQFLRNSDSGFRKPQGLALSSQPIDQNRLTVYSTLAVPPTSSVDTNPPEAVASGQSFDIVLRPIIPAEVKRYDRNVPVYASVFIDCAAILIDTHSRDDFLLFNVMKGPLDCSDELAPVAGWESLTQPEGALIFYHPYKRVFTEANVRNPEIATEIGKAAEKAYEEVRRADISLHPSVELALELMNDDSWGYYFADHERRVIFWFEDYRLRSYVRGVERKSHVIYALEAQYWQHIELFPNKRYLPEDVVLKLKEFVIYSHTGICPTPYSSDEVARILDLMGPLMSSVNKVHEHSVWLVARFMRLFYHAMFTNFYGQPGARLDPDQWLYGDPSSRSKGILLRAINIILLGSPDAYKKALHRVWVDGSPIRQRWKHFMDKLNTDWNGYFGFFVTATLATYLSTLCAMGSLVVTILLSGQNSQIDSSEMGEFELVGMFFGLDSLAHMLSLPFALLIWAIIFFAVAFSVVIFHTSDVVTLSIVSPIWATIVIIVMWRALGRSNLYLRALIAESFNRLIRMRPLDYIFHQRPSASSV</sequence>
<feature type="transmembrane region" description="Helical" evidence="1">
    <location>
        <begin position="483"/>
        <end position="507"/>
    </location>
</feature>